<name>A0A511YJF2_9FLAO</name>
<evidence type="ECO:0000313" key="1">
    <source>
        <dbReference type="EMBL" id="GEN75293.1"/>
    </source>
</evidence>
<evidence type="ECO:0008006" key="3">
    <source>
        <dbReference type="Google" id="ProtNLM"/>
    </source>
</evidence>
<comment type="caution">
    <text evidence="1">The sequence shown here is derived from an EMBL/GenBank/DDBJ whole genome shotgun (WGS) entry which is preliminary data.</text>
</comment>
<gene>
    <name evidence="1" type="ORF">CHA01nite_10330</name>
</gene>
<organism evidence="1 2">
    <name type="scientific">Chryseobacterium hagamense</name>
    <dbReference type="NCBI Taxonomy" id="395935"/>
    <lineage>
        <taxon>Bacteria</taxon>
        <taxon>Pseudomonadati</taxon>
        <taxon>Bacteroidota</taxon>
        <taxon>Flavobacteriia</taxon>
        <taxon>Flavobacteriales</taxon>
        <taxon>Weeksellaceae</taxon>
        <taxon>Chryseobacterium group</taxon>
        <taxon>Chryseobacterium</taxon>
    </lineage>
</organism>
<evidence type="ECO:0000313" key="2">
    <source>
        <dbReference type="Proteomes" id="UP000321863"/>
    </source>
</evidence>
<accession>A0A511YJF2</accession>
<reference evidence="1 2" key="1">
    <citation type="submission" date="2019-07" db="EMBL/GenBank/DDBJ databases">
        <title>Whole genome shotgun sequence of Chryseobacterium hagamense NBRC 105253.</title>
        <authorList>
            <person name="Hosoyama A."/>
            <person name="Uohara A."/>
            <person name="Ohji S."/>
            <person name="Ichikawa N."/>
        </authorList>
    </citation>
    <scope>NUCLEOTIDE SEQUENCE [LARGE SCALE GENOMIC DNA]</scope>
    <source>
        <strain evidence="1 2">NBRC 105253</strain>
    </source>
</reference>
<dbReference type="AlphaFoldDB" id="A0A511YJF2"/>
<protein>
    <recommendedName>
        <fullName evidence="3">DUF4350 domain-containing protein</fullName>
    </recommendedName>
</protein>
<keyword evidence="2" id="KW-1185">Reference proteome</keyword>
<dbReference type="Proteomes" id="UP000321863">
    <property type="component" value="Unassembled WGS sequence"/>
</dbReference>
<dbReference type="RefSeq" id="WP_146940206.1">
    <property type="nucleotide sequence ID" value="NZ_BJYJ01000003.1"/>
</dbReference>
<dbReference type="Gene3D" id="3.40.50.880">
    <property type="match status" value="1"/>
</dbReference>
<dbReference type="EMBL" id="BJYJ01000003">
    <property type="protein sequence ID" value="GEN75293.1"/>
    <property type="molecule type" value="Genomic_DNA"/>
</dbReference>
<dbReference type="OrthoDB" id="6381507at2"/>
<dbReference type="SUPFAM" id="SSF52317">
    <property type="entry name" value="Class I glutamine amidotransferase-like"/>
    <property type="match status" value="1"/>
</dbReference>
<proteinExistence type="predicted"/>
<dbReference type="InterPro" id="IPR029062">
    <property type="entry name" value="Class_I_gatase-like"/>
</dbReference>
<sequence length="282" mass="31707">MKQVILKIAVLESFLTFGFSNAQDKPKVVLDNFFNNEKKQDKETKVPESWHYTWNDTSNGGFSLLGEIFQKQGAEISTLMTAPSQKDLKNASIYIIVDPDTDKEAYGGKANLMDAKTIKNLEKWVKNGGVLVLLSNDNGNSEFEHFNRLAEKFGIHFNDDSYNRVQKREFEQGRVTVPAGNEVFSAQKLYMKEVSSIDVKAPAKAILTAEGKNIGAIAKAGKGTVFALGDPWCYNEYIDGKKLPADFTNNQGTEEWVKWLLKQAEKKIIKSMQSFEITDLSR</sequence>